<dbReference type="WBParaSite" id="nRc.2.0.1.t00591-RA">
    <property type="protein sequence ID" value="nRc.2.0.1.t00591-RA"/>
    <property type="gene ID" value="nRc.2.0.1.g00591"/>
</dbReference>
<sequence>MKGKAISHGTACQIQCSQHKLMQYCNCTDPWESINADTVCLIHQKECVEAYYQNCNPLQAKPGQCPAKCEFVTY</sequence>
<dbReference type="AlphaFoldDB" id="A0A915HH01"/>
<protein>
    <submittedName>
        <fullName evidence="2">Uncharacterized protein</fullName>
    </submittedName>
</protein>
<keyword evidence="1" id="KW-1185">Reference proteome</keyword>
<accession>A0A915HH01</accession>
<name>A0A915HH01_ROMCU</name>
<reference evidence="2" key="1">
    <citation type="submission" date="2022-11" db="UniProtKB">
        <authorList>
            <consortium name="WormBaseParasite"/>
        </authorList>
    </citation>
    <scope>IDENTIFICATION</scope>
</reference>
<evidence type="ECO:0000313" key="1">
    <source>
        <dbReference type="Proteomes" id="UP000887565"/>
    </source>
</evidence>
<dbReference type="Proteomes" id="UP000887565">
    <property type="component" value="Unplaced"/>
</dbReference>
<proteinExistence type="predicted"/>
<organism evidence="1 2">
    <name type="scientific">Romanomermis culicivorax</name>
    <name type="common">Nematode worm</name>
    <dbReference type="NCBI Taxonomy" id="13658"/>
    <lineage>
        <taxon>Eukaryota</taxon>
        <taxon>Metazoa</taxon>
        <taxon>Ecdysozoa</taxon>
        <taxon>Nematoda</taxon>
        <taxon>Enoplea</taxon>
        <taxon>Dorylaimia</taxon>
        <taxon>Mermithida</taxon>
        <taxon>Mermithoidea</taxon>
        <taxon>Mermithidae</taxon>
        <taxon>Romanomermis</taxon>
    </lineage>
</organism>
<evidence type="ECO:0000313" key="2">
    <source>
        <dbReference type="WBParaSite" id="nRc.2.0.1.t00591-RA"/>
    </source>
</evidence>